<dbReference type="RefSeq" id="WP_111596453.1">
    <property type="nucleotide sequence ID" value="NZ_QLLL01000002.1"/>
</dbReference>
<comment type="caution">
    <text evidence="1">The sequence shown here is derived from an EMBL/GenBank/DDBJ whole genome shotgun (WGS) entry which is preliminary data.</text>
</comment>
<dbReference type="OrthoDB" id="736172at2"/>
<evidence type="ECO:0000313" key="2">
    <source>
        <dbReference type="Proteomes" id="UP000249547"/>
    </source>
</evidence>
<dbReference type="InterPro" id="IPR011044">
    <property type="entry name" value="Quino_amine_DH_bsu"/>
</dbReference>
<dbReference type="SUPFAM" id="SSF50969">
    <property type="entry name" value="YVTN repeat-like/Quinoprotein amine dehydrogenase"/>
    <property type="match status" value="1"/>
</dbReference>
<organism evidence="1 2">
    <name type="scientific">Chitinophaga skermanii</name>
    <dbReference type="NCBI Taxonomy" id="331697"/>
    <lineage>
        <taxon>Bacteria</taxon>
        <taxon>Pseudomonadati</taxon>
        <taxon>Bacteroidota</taxon>
        <taxon>Chitinophagia</taxon>
        <taxon>Chitinophagales</taxon>
        <taxon>Chitinophagaceae</taxon>
        <taxon>Chitinophaga</taxon>
    </lineage>
</organism>
<protein>
    <submittedName>
        <fullName evidence="1">Uncharacterized protein DUF4374</fullName>
    </submittedName>
</protein>
<name>A0A327QWM2_9BACT</name>
<gene>
    <name evidence="1" type="ORF">LX64_00935</name>
</gene>
<dbReference type="AlphaFoldDB" id="A0A327QWM2"/>
<dbReference type="EMBL" id="QLLL01000002">
    <property type="protein sequence ID" value="RAJ08288.1"/>
    <property type="molecule type" value="Genomic_DNA"/>
</dbReference>
<reference evidence="1 2" key="1">
    <citation type="submission" date="2018-06" db="EMBL/GenBank/DDBJ databases">
        <title>Genomic Encyclopedia of Archaeal and Bacterial Type Strains, Phase II (KMG-II): from individual species to whole genera.</title>
        <authorList>
            <person name="Goeker M."/>
        </authorList>
    </citation>
    <scope>NUCLEOTIDE SEQUENCE [LARGE SCALE GENOMIC DNA]</scope>
    <source>
        <strain evidence="1 2">DSM 23857</strain>
    </source>
</reference>
<dbReference type="PROSITE" id="PS51257">
    <property type="entry name" value="PROKAR_LIPOPROTEIN"/>
    <property type="match status" value="1"/>
</dbReference>
<keyword evidence="2" id="KW-1185">Reference proteome</keyword>
<accession>A0A327QWM2</accession>
<proteinExistence type="predicted"/>
<sequence length="410" mass="46457">MKLNRFFQHIIIAPAVFCAVLLAGCEKEPKRFTEEEGSRDKKYGALMMLGSWPNTAYYLVEVPSLKEGSVGLNGKGVNVTTICNDQGFIQRDGYYYYLNSNTGRLGKYHINNDKLITDKEVPFPQMASISSHVWVNAETLILIGTNGTSDKVLYSEVKVTDLSVSNGELNISLPAEKEYLAIAPGFVEYRDGKIFMGYSYTAKWPALPYPKVLVSVIDYPSMNISATLEDSRSWVPGAPTRYTPYSFTDDRNDIYFTTVPEAGFDYDGGSAIYRIKNGTAEIDPNYFFDFSAALKGHTCQAMWYIGNGEAIARVRIPSDRSRPDFYYYWESYFVIFNVRKGEIVRKLDLPTDIGEVYVNAVVVEDNKAYIMLNSPDKKGHMYEYDPMTGNLTQGLAFDQGYEYLLRIDKW</sequence>
<evidence type="ECO:0000313" key="1">
    <source>
        <dbReference type="EMBL" id="RAJ08288.1"/>
    </source>
</evidence>
<dbReference type="Proteomes" id="UP000249547">
    <property type="component" value="Unassembled WGS sequence"/>
</dbReference>